<evidence type="ECO:0000313" key="5">
    <source>
        <dbReference type="Proteomes" id="UP001501729"/>
    </source>
</evidence>
<protein>
    <recommendedName>
        <fullName evidence="3">N-acetyltransferase domain-containing protein</fullName>
    </recommendedName>
</protein>
<dbReference type="CDD" id="cd04301">
    <property type="entry name" value="NAT_SF"/>
    <property type="match status" value="1"/>
</dbReference>
<evidence type="ECO:0000256" key="1">
    <source>
        <dbReference type="ARBA" id="ARBA00022679"/>
    </source>
</evidence>
<dbReference type="PROSITE" id="PS51186">
    <property type="entry name" value="GNAT"/>
    <property type="match status" value="1"/>
</dbReference>
<dbReference type="InterPro" id="IPR016181">
    <property type="entry name" value="Acyl_CoA_acyltransferase"/>
</dbReference>
<gene>
    <name evidence="4" type="ORF">GCM10025751_44310</name>
</gene>
<dbReference type="GeneID" id="68613707"/>
<name>A0AAV3UNW7_9EURY</name>
<dbReference type="RefSeq" id="WP_345412644.1">
    <property type="nucleotide sequence ID" value="NZ_BAABKX010000018.1"/>
</dbReference>
<dbReference type="Proteomes" id="UP001501729">
    <property type="component" value="Unassembled WGS sequence"/>
</dbReference>
<reference evidence="4 5" key="1">
    <citation type="journal article" date="2019" name="Int. J. Syst. Evol. Microbiol.">
        <title>The Global Catalogue of Microorganisms (GCM) 10K type strain sequencing project: providing services to taxonomists for standard genome sequencing and annotation.</title>
        <authorList>
            <consortium name="The Broad Institute Genomics Platform"/>
            <consortium name="The Broad Institute Genome Sequencing Center for Infectious Disease"/>
            <person name="Wu L."/>
            <person name="Ma J."/>
        </authorList>
    </citation>
    <scope>NUCLEOTIDE SEQUENCE [LARGE SCALE GENOMIC DNA]</scope>
    <source>
        <strain evidence="4 5">JCM 17504</strain>
    </source>
</reference>
<keyword evidence="2" id="KW-0012">Acyltransferase</keyword>
<dbReference type="InterPro" id="IPR000182">
    <property type="entry name" value="GNAT_dom"/>
</dbReference>
<evidence type="ECO:0000256" key="2">
    <source>
        <dbReference type="ARBA" id="ARBA00023315"/>
    </source>
</evidence>
<accession>A0AAV3UNW7</accession>
<organism evidence="4 5">
    <name type="scientific">Haladaptatus pallidirubidus</name>
    <dbReference type="NCBI Taxonomy" id="1008152"/>
    <lineage>
        <taxon>Archaea</taxon>
        <taxon>Methanobacteriati</taxon>
        <taxon>Methanobacteriota</taxon>
        <taxon>Stenosarchaea group</taxon>
        <taxon>Halobacteria</taxon>
        <taxon>Halobacteriales</taxon>
        <taxon>Haladaptataceae</taxon>
        <taxon>Haladaptatus</taxon>
    </lineage>
</organism>
<dbReference type="EMBL" id="BAABKX010000018">
    <property type="protein sequence ID" value="GAA5059843.1"/>
    <property type="molecule type" value="Genomic_DNA"/>
</dbReference>
<feature type="domain" description="N-acetyltransferase" evidence="3">
    <location>
        <begin position="1"/>
        <end position="161"/>
    </location>
</feature>
<dbReference type="SUPFAM" id="SSF55729">
    <property type="entry name" value="Acyl-CoA N-acyltransferases (Nat)"/>
    <property type="match status" value="1"/>
</dbReference>
<dbReference type="AlphaFoldDB" id="A0AAV3UNW7"/>
<comment type="caution">
    <text evidence="4">The sequence shown here is derived from an EMBL/GenBank/DDBJ whole genome shotgun (WGS) entry which is preliminary data.</text>
</comment>
<keyword evidence="1" id="KW-0808">Transferase</keyword>
<dbReference type="PANTHER" id="PTHR43877">
    <property type="entry name" value="AMINOALKYLPHOSPHONATE N-ACETYLTRANSFERASE-RELATED-RELATED"/>
    <property type="match status" value="1"/>
</dbReference>
<dbReference type="PANTHER" id="PTHR43877:SF2">
    <property type="entry name" value="AMINOALKYLPHOSPHONATE N-ACETYLTRANSFERASE-RELATED"/>
    <property type="match status" value="1"/>
</dbReference>
<proteinExistence type="predicted"/>
<sequence length="161" mass="18397">MEIRPANEGDFGAIRRIAHRAWDEAYDDILDEDTITETVSSWYSNESLSDALDKPGTAFLVAVTDDELIGFCHAVFYEDEGDVLRLYVDPDDWGNGVGTALHERLREDFHDFNTKRMKAMVLADNDIGNEFYKRLGFEKTDEASVELGDEEYAENVYTYAF</sequence>
<keyword evidence="5" id="KW-1185">Reference proteome</keyword>
<dbReference type="InterPro" id="IPR050832">
    <property type="entry name" value="Bact_Acetyltransf"/>
</dbReference>
<evidence type="ECO:0000313" key="4">
    <source>
        <dbReference type="EMBL" id="GAA5059843.1"/>
    </source>
</evidence>
<dbReference type="Pfam" id="PF00583">
    <property type="entry name" value="Acetyltransf_1"/>
    <property type="match status" value="1"/>
</dbReference>
<dbReference type="GO" id="GO:0016747">
    <property type="term" value="F:acyltransferase activity, transferring groups other than amino-acyl groups"/>
    <property type="evidence" value="ECO:0007669"/>
    <property type="project" value="InterPro"/>
</dbReference>
<dbReference type="Gene3D" id="3.40.630.30">
    <property type="match status" value="1"/>
</dbReference>
<evidence type="ECO:0000259" key="3">
    <source>
        <dbReference type="PROSITE" id="PS51186"/>
    </source>
</evidence>